<evidence type="ECO:0000313" key="3">
    <source>
        <dbReference type="Proteomes" id="UP000236664"/>
    </source>
</evidence>
<keyword evidence="3" id="KW-1185">Reference proteome</keyword>
<protein>
    <submittedName>
        <fullName evidence="2">Uncharacterized protein</fullName>
    </submittedName>
</protein>
<dbReference type="Proteomes" id="UP000236664">
    <property type="component" value="Unassembled WGS sequence"/>
</dbReference>
<reference evidence="2 3" key="1">
    <citation type="submission" date="2017-06" db="EMBL/GenBank/DDBJ databases">
        <title>Genome of Fusarium nygamai isolate CS10214.</title>
        <authorList>
            <person name="Gardiner D.M."/>
            <person name="Obanor F."/>
            <person name="Kazan K."/>
        </authorList>
    </citation>
    <scope>NUCLEOTIDE SEQUENCE [LARGE SCALE GENOMIC DNA]</scope>
    <source>
        <strain evidence="2 3">CS10214</strain>
    </source>
</reference>
<evidence type="ECO:0000256" key="1">
    <source>
        <dbReference type="SAM" id="MobiDB-lite"/>
    </source>
</evidence>
<dbReference type="EMBL" id="MTQA01000321">
    <property type="protein sequence ID" value="PNP60975.1"/>
    <property type="molecule type" value="Genomic_DNA"/>
</dbReference>
<accession>A0A2K0UT62</accession>
<proteinExistence type="predicted"/>
<dbReference type="AlphaFoldDB" id="A0A2K0UT62"/>
<gene>
    <name evidence="2" type="ORF">FNYG_14291</name>
</gene>
<feature type="region of interest" description="Disordered" evidence="1">
    <location>
        <begin position="1"/>
        <end position="42"/>
    </location>
</feature>
<organism evidence="2 3">
    <name type="scientific">Gibberella nygamai</name>
    <name type="common">Bean root rot disease fungus</name>
    <name type="synonym">Fusarium nygamai</name>
    <dbReference type="NCBI Taxonomy" id="42673"/>
    <lineage>
        <taxon>Eukaryota</taxon>
        <taxon>Fungi</taxon>
        <taxon>Dikarya</taxon>
        <taxon>Ascomycota</taxon>
        <taxon>Pezizomycotina</taxon>
        <taxon>Sordariomycetes</taxon>
        <taxon>Hypocreomycetidae</taxon>
        <taxon>Hypocreales</taxon>
        <taxon>Nectriaceae</taxon>
        <taxon>Fusarium</taxon>
        <taxon>Fusarium fujikuroi species complex</taxon>
    </lineage>
</organism>
<feature type="compositionally biased region" description="Acidic residues" evidence="1">
    <location>
        <begin position="33"/>
        <end position="42"/>
    </location>
</feature>
<evidence type="ECO:0000313" key="2">
    <source>
        <dbReference type="EMBL" id="PNP60975.1"/>
    </source>
</evidence>
<sequence>MSDQLAIESATAESSTPVAPHEPTPPPQTELVAADDNDDDDP</sequence>
<comment type="caution">
    <text evidence="2">The sequence shown here is derived from an EMBL/GenBank/DDBJ whole genome shotgun (WGS) entry which is preliminary data.</text>
</comment>
<name>A0A2K0UT62_GIBNY</name>